<accession>A0A0S2HZ33</accession>
<protein>
    <submittedName>
        <fullName evidence="2">Susd and RagB outer membrane lipoprotein</fullName>
    </submittedName>
</protein>
<reference evidence="2 3" key="1">
    <citation type="submission" date="2015-11" db="EMBL/GenBank/DDBJ databases">
        <title>Description and complete genome sequence of a novel strain predominating in hypersaline microbial mats and representing a new family of the Bacteriodetes phylum.</title>
        <authorList>
            <person name="Spring S."/>
            <person name="Bunk B."/>
            <person name="Sproer C."/>
            <person name="Klenk H.-P."/>
        </authorList>
    </citation>
    <scope>NUCLEOTIDE SEQUENCE [LARGE SCALE GENOMIC DNA]</scope>
    <source>
        <strain evidence="2 3">L21-Spi-D4</strain>
    </source>
</reference>
<dbReference type="InterPro" id="IPR041662">
    <property type="entry name" value="SusD-like_2"/>
</dbReference>
<dbReference type="EMBL" id="CP013118">
    <property type="protein sequence ID" value="ALO15284.1"/>
    <property type="molecule type" value="Genomic_DNA"/>
</dbReference>
<dbReference type="SUPFAM" id="SSF48452">
    <property type="entry name" value="TPR-like"/>
    <property type="match status" value="1"/>
</dbReference>
<feature type="signal peptide" evidence="1">
    <location>
        <begin position="1"/>
        <end position="26"/>
    </location>
</feature>
<dbReference type="AlphaFoldDB" id="A0A0S2HZ33"/>
<dbReference type="STRING" id="1307839.L21SP5_01641"/>
<dbReference type="OrthoDB" id="1109828at2"/>
<dbReference type="RefSeq" id="WP_057952755.1">
    <property type="nucleotide sequence ID" value="NZ_CP013118.1"/>
</dbReference>
<evidence type="ECO:0000313" key="2">
    <source>
        <dbReference type="EMBL" id="ALO15284.1"/>
    </source>
</evidence>
<dbReference type="Gene3D" id="1.25.40.390">
    <property type="match status" value="1"/>
</dbReference>
<dbReference type="PROSITE" id="PS51257">
    <property type="entry name" value="PROKAR_LIPOPROTEIN"/>
    <property type="match status" value="1"/>
</dbReference>
<evidence type="ECO:0000313" key="3">
    <source>
        <dbReference type="Proteomes" id="UP000064893"/>
    </source>
</evidence>
<dbReference type="KEGG" id="blq:L21SP5_01641"/>
<keyword evidence="3" id="KW-1185">Reference proteome</keyword>
<dbReference type="PATRIC" id="fig|1307839.3.peg.1739"/>
<keyword evidence="2" id="KW-0449">Lipoprotein</keyword>
<keyword evidence="1" id="KW-0732">Signal</keyword>
<sequence precursor="true">MKKKFQNIFSLLIVGLLMFTACTDDWEEMNTDPNNPTTVPGTNLLAQSIRYFGDYYYDAWFNMNNVSTYAGHLGKIQYIDESRYYERESVINTAWADLYRVAIDLENAKKFARQEGNPNLEAAALTFQSLVLQIGTDSWRDMPFTEAIRGLNEITTPAYDEQETIYPALMDSLAKANTIFNEGSPRAIGSGDLIFGGDVSKWQKFANSIRLRMANRAASVSPDAASVRSTILGDAATYPVMTSNDDNAFLYYPGSAPYKEPWQEDSETRDDHAVASYLIDYLVDNSDPRLSVIAKPIEDGSYNGVIPGVSDENIGSIAQYSRIGALYRDNPSGYVPFMRYAEVKFIEAEATRTQSVFEEAIVASCVENGIDAAVAATYAGGFDVNNDTDLFSQKWVSLFKQGHEAWAETRRTDVPVMSAAPAARYPGHTRPPFMYPYPTNEQNLNSANLAPYAADVVDKFWGKQMWWDERTGVQ</sequence>
<evidence type="ECO:0000256" key="1">
    <source>
        <dbReference type="SAM" id="SignalP"/>
    </source>
</evidence>
<name>A0A0S2HZ33_9BACT</name>
<dbReference type="InterPro" id="IPR011990">
    <property type="entry name" value="TPR-like_helical_dom_sf"/>
</dbReference>
<organism evidence="2 3">
    <name type="scientific">Salinivirga cyanobacteriivorans</name>
    <dbReference type="NCBI Taxonomy" id="1307839"/>
    <lineage>
        <taxon>Bacteria</taxon>
        <taxon>Pseudomonadati</taxon>
        <taxon>Bacteroidota</taxon>
        <taxon>Bacteroidia</taxon>
        <taxon>Bacteroidales</taxon>
        <taxon>Salinivirgaceae</taxon>
        <taxon>Salinivirga</taxon>
    </lineage>
</organism>
<proteinExistence type="predicted"/>
<feature type="chain" id="PRO_5006599462" evidence="1">
    <location>
        <begin position="27"/>
        <end position="474"/>
    </location>
</feature>
<dbReference type="Proteomes" id="UP000064893">
    <property type="component" value="Chromosome"/>
</dbReference>
<gene>
    <name evidence="2" type="ORF">L21SP5_01641</name>
</gene>
<dbReference type="Pfam" id="PF12771">
    <property type="entry name" value="SusD-like_2"/>
    <property type="match status" value="1"/>
</dbReference>